<reference evidence="6" key="1">
    <citation type="submission" date="2021-02" db="EMBL/GenBank/DDBJ databases">
        <title>Skermanella TT6 skin isolate.</title>
        <authorList>
            <person name="Lee K."/>
            <person name="Ganzorig M."/>
        </authorList>
    </citation>
    <scope>NUCLEOTIDE SEQUENCE</scope>
    <source>
        <strain evidence="6">TT6</strain>
    </source>
</reference>
<accession>A0ABX7B2K3</accession>
<evidence type="ECO:0000256" key="3">
    <source>
        <dbReference type="ARBA" id="ARBA00022722"/>
    </source>
</evidence>
<dbReference type="PANTHER" id="PTHR34139:SF1">
    <property type="entry name" value="RNASE MJ1380-RELATED"/>
    <property type="match status" value="1"/>
</dbReference>
<name>A0ABX7B2K3_9PROT</name>
<keyword evidence="1" id="KW-0597">Phosphoprotein</keyword>
<protein>
    <submittedName>
        <fullName evidence="6">DUF86 domain-containing protein</fullName>
    </submittedName>
</protein>
<evidence type="ECO:0000313" key="6">
    <source>
        <dbReference type="EMBL" id="QQP88506.1"/>
    </source>
</evidence>
<dbReference type="InterPro" id="IPR008201">
    <property type="entry name" value="HepT-like"/>
</dbReference>
<gene>
    <name evidence="6" type="ORF">IGS68_21080</name>
</gene>
<evidence type="ECO:0000256" key="4">
    <source>
        <dbReference type="ARBA" id="ARBA00022741"/>
    </source>
</evidence>
<proteinExistence type="predicted"/>
<evidence type="ECO:0000256" key="2">
    <source>
        <dbReference type="ARBA" id="ARBA00022649"/>
    </source>
</evidence>
<evidence type="ECO:0000256" key="5">
    <source>
        <dbReference type="ARBA" id="ARBA00022801"/>
    </source>
</evidence>
<dbReference type="Proteomes" id="UP000595197">
    <property type="component" value="Chromosome"/>
</dbReference>
<organism evidence="6 7">
    <name type="scientific">Skermanella cutis</name>
    <dbReference type="NCBI Taxonomy" id="2775420"/>
    <lineage>
        <taxon>Bacteria</taxon>
        <taxon>Pseudomonadati</taxon>
        <taxon>Pseudomonadota</taxon>
        <taxon>Alphaproteobacteria</taxon>
        <taxon>Rhodospirillales</taxon>
        <taxon>Azospirillaceae</taxon>
        <taxon>Skermanella</taxon>
    </lineage>
</organism>
<sequence>MIMSFAGSVGSHEFREDRRSISAIAYQLIIIGEATKRLSRAFRDRHGAINWRSIAGTRDVLVHDFRNLDVIVLWRTAPWHVPILALAVSGILDPLRARDRRSWERELPASGAATTCVLA</sequence>
<keyword evidence="2" id="KW-1277">Toxin-antitoxin system</keyword>
<keyword evidence="4" id="KW-0547">Nucleotide-binding</keyword>
<keyword evidence="7" id="KW-1185">Reference proteome</keyword>
<evidence type="ECO:0000313" key="7">
    <source>
        <dbReference type="Proteomes" id="UP000595197"/>
    </source>
</evidence>
<keyword evidence="5" id="KW-0378">Hydrolase</keyword>
<keyword evidence="3" id="KW-0540">Nuclease</keyword>
<dbReference type="InterPro" id="IPR051813">
    <property type="entry name" value="HepT_RNase_toxin"/>
</dbReference>
<dbReference type="Pfam" id="PF01934">
    <property type="entry name" value="HepT-like"/>
    <property type="match status" value="1"/>
</dbReference>
<dbReference type="EMBL" id="CP067420">
    <property type="protein sequence ID" value="QQP88506.1"/>
    <property type="molecule type" value="Genomic_DNA"/>
</dbReference>
<evidence type="ECO:0000256" key="1">
    <source>
        <dbReference type="ARBA" id="ARBA00022553"/>
    </source>
</evidence>
<dbReference type="PANTHER" id="PTHR34139">
    <property type="entry name" value="UPF0331 PROTEIN MJ0127"/>
    <property type="match status" value="1"/>
</dbReference>